<accession>A0A8W8JB24</accession>
<organism evidence="1 2">
    <name type="scientific">Magallana gigas</name>
    <name type="common">Pacific oyster</name>
    <name type="synonym">Crassostrea gigas</name>
    <dbReference type="NCBI Taxonomy" id="29159"/>
    <lineage>
        <taxon>Eukaryota</taxon>
        <taxon>Metazoa</taxon>
        <taxon>Spiralia</taxon>
        <taxon>Lophotrochozoa</taxon>
        <taxon>Mollusca</taxon>
        <taxon>Bivalvia</taxon>
        <taxon>Autobranchia</taxon>
        <taxon>Pteriomorphia</taxon>
        <taxon>Ostreida</taxon>
        <taxon>Ostreoidea</taxon>
        <taxon>Ostreidae</taxon>
        <taxon>Magallana</taxon>
    </lineage>
</organism>
<evidence type="ECO:0000313" key="1">
    <source>
        <dbReference type="EnsemblMetazoa" id="G17523.1:cds"/>
    </source>
</evidence>
<dbReference type="EnsemblMetazoa" id="G17523.1">
    <property type="protein sequence ID" value="G17523.1:cds"/>
    <property type="gene ID" value="G17523"/>
</dbReference>
<dbReference type="EnsemblMetazoa" id="G17523.2">
    <property type="protein sequence ID" value="G17523.2:cds"/>
    <property type="gene ID" value="G17523"/>
</dbReference>
<reference evidence="1" key="1">
    <citation type="submission" date="2022-08" db="UniProtKB">
        <authorList>
            <consortium name="EnsemblMetazoa"/>
        </authorList>
    </citation>
    <scope>IDENTIFICATION</scope>
    <source>
        <strain evidence="1">05x7-T-G4-1.051#20</strain>
    </source>
</reference>
<keyword evidence="2" id="KW-1185">Reference proteome</keyword>
<dbReference type="AlphaFoldDB" id="A0A8W8JB24"/>
<evidence type="ECO:0000313" key="2">
    <source>
        <dbReference type="Proteomes" id="UP000005408"/>
    </source>
</evidence>
<dbReference type="Proteomes" id="UP000005408">
    <property type="component" value="Unassembled WGS sequence"/>
</dbReference>
<proteinExistence type="predicted"/>
<protein>
    <submittedName>
        <fullName evidence="1">Uncharacterized protein</fullName>
    </submittedName>
</protein>
<name>A0A8W8JB24_MAGGI</name>
<sequence>MPELLLAPSEIYYSQTSIANCFNVTSKHTGRFIGDTVDDILLERCHINDIPKISVVKRGKKWVTADNRRLWIFKTLESLGHCTTISVKVKNGLCREKGVVVKNVRVRGDHGGIFCLLKTEQEMAFHNVRFALSKLHLEAY</sequence>